<dbReference type="Pfam" id="PF21983">
    <property type="entry name" value="NikA-like"/>
    <property type="match status" value="1"/>
</dbReference>
<name>K9W5V6_9CYAN</name>
<organism evidence="1 2">
    <name type="scientific">Crinalium epipsammum PCC 9333</name>
    <dbReference type="NCBI Taxonomy" id="1173022"/>
    <lineage>
        <taxon>Bacteria</taxon>
        <taxon>Bacillati</taxon>
        <taxon>Cyanobacteriota</taxon>
        <taxon>Cyanophyceae</taxon>
        <taxon>Gomontiellales</taxon>
        <taxon>Gomontiellaceae</taxon>
        <taxon>Crinalium</taxon>
    </lineage>
</organism>
<keyword evidence="2" id="KW-1185">Reference proteome</keyword>
<accession>K9W5V6</accession>
<proteinExistence type="predicted"/>
<dbReference type="AlphaFoldDB" id="K9W5V6"/>
<keyword evidence="1" id="KW-0614">Plasmid</keyword>
<evidence type="ECO:0008006" key="3">
    <source>
        <dbReference type="Google" id="ProtNLM"/>
    </source>
</evidence>
<sequence>MGVKAKRSDGAVRTIAWSVRFAADECDQLREKAYRAHTSVSEYIRRAALGRKVIEPAPPPAVNIQTYRELSSIGNNLNQLVAAVNRAVLMEQDVNVDELKLSRLIDGLQVSIKEVQVQLLTVETGEDNQQ</sequence>
<dbReference type="OrthoDB" id="495403at2"/>
<reference evidence="1 2" key="1">
    <citation type="submission" date="2012-06" db="EMBL/GenBank/DDBJ databases">
        <title>Finished plasmid 7 of genome of Crinalium epipsammum PCC 9333.</title>
        <authorList>
            <consortium name="US DOE Joint Genome Institute"/>
            <person name="Gugger M."/>
            <person name="Coursin T."/>
            <person name="Rippka R."/>
            <person name="Tandeau De Marsac N."/>
            <person name="Huntemann M."/>
            <person name="Wei C.-L."/>
            <person name="Han J."/>
            <person name="Detter J.C."/>
            <person name="Han C."/>
            <person name="Tapia R."/>
            <person name="Davenport K."/>
            <person name="Daligault H."/>
            <person name="Erkkila T."/>
            <person name="Gu W."/>
            <person name="Munk A.C.C."/>
            <person name="Teshima H."/>
            <person name="Xu Y."/>
            <person name="Chain P."/>
            <person name="Chen A."/>
            <person name="Krypides N."/>
            <person name="Mavromatis K."/>
            <person name="Markowitz V."/>
            <person name="Szeto E."/>
            <person name="Ivanova N."/>
            <person name="Mikhailova N."/>
            <person name="Ovchinnikova G."/>
            <person name="Pagani I."/>
            <person name="Pati A."/>
            <person name="Goodwin L."/>
            <person name="Peters L."/>
            <person name="Pitluck S."/>
            <person name="Woyke T."/>
            <person name="Kerfeld C."/>
        </authorList>
    </citation>
    <scope>NUCLEOTIDE SEQUENCE [LARGE SCALE GENOMIC DNA]</scope>
    <source>
        <strain evidence="1 2">PCC 9333</strain>
        <plasmid evidence="2">Plasmid pCRI9333.07</plasmid>
    </source>
</reference>
<protein>
    <recommendedName>
        <fullName evidence="3">Mobilization protein</fullName>
    </recommendedName>
</protein>
<evidence type="ECO:0000313" key="1">
    <source>
        <dbReference type="EMBL" id="AFZ15728.1"/>
    </source>
</evidence>
<dbReference type="KEGG" id="cep:Cri9333_4973"/>
<dbReference type="PATRIC" id="fig|1173022.3.peg.5373"/>
<evidence type="ECO:0000313" key="2">
    <source>
        <dbReference type="Proteomes" id="UP000010472"/>
    </source>
</evidence>
<dbReference type="EMBL" id="CP003627">
    <property type="protein sequence ID" value="AFZ15728.1"/>
    <property type="molecule type" value="Genomic_DNA"/>
</dbReference>
<gene>
    <name evidence="1" type="ORF">Cri9333_4973</name>
</gene>
<dbReference type="Proteomes" id="UP000010472">
    <property type="component" value="Plasmid pCRI9333.07"/>
</dbReference>
<geneLocation type="plasmid" evidence="1 2">
    <name>pCRI9333.07</name>
</geneLocation>
<dbReference type="InterPro" id="IPR053842">
    <property type="entry name" value="NikA-like"/>
</dbReference>
<dbReference type="HOGENOM" id="CLU_1934563_0_0_3"/>
<dbReference type="RefSeq" id="WP_015180086.1">
    <property type="nucleotide sequence ID" value="NC_019737.1"/>
</dbReference>